<evidence type="ECO:0008006" key="5">
    <source>
        <dbReference type="Google" id="ProtNLM"/>
    </source>
</evidence>
<proteinExistence type="predicted"/>
<dbReference type="RefSeq" id="WP_272458725.1">
    <property type="nucleotide sequence ID" value="NZ_JAGTJJ010000010.1"/>
</dbReference>
<dbReference type="Gene3D" id="1.25.40.10">
    <property type="entry name" value="Tetratricopeptide repeat domain"/>
    <property type="match status" value="1"/>
</dbReference>
<feature type="transmembrane region" description="Helical" evidence="1">
    <location>
        <begin position="215"/>
        <end position="238"/>
    </location>
</feature>
<feature type="chain" id="PRO_5040971576" description="PEGA domain-containing protein" evidence="2">
    <location>
        <begin position="28"/>
        <end position="326"/>
    </location>
</feature>
<keyword evidence="1" id="KW-0812">Transmembrane</keyword>
<name>A0A9X4AU62_9BACT</name>
<dbReference type="AlphaFoldDB" id="A0A9X4AU62"/>
<accession>A0A9X4AU62</accession>
<dbReference type="InterPro" id="IPR011990">
    <property type="entry name" value="TPR-like_helical_dom_sf"/>
</dbReference>
<organism evidence="3 4">
    <name type="scientific">Polyangium jinanense</name>
    <dbReference type="NCBI Taxonomy" id="2829994"/>
    <lineage>
        <taxon>Bacteria</taxon>
        <taxon>Pseudomonadati</taxon>
        <taxon>Myxococcota</taxon>
        <taxon>Polyangia</taxon>
        <taxon>Polyangiales</taxon>
        <taxon>Polyangiaceae</taxon>
        <taxon>Polyangium</taxon>
    </lineage>
</organism>
<evidence type="ECO:0000256" key="2">
    <source>
        <dbReference type="SAM" id="SignalP"/>
    </source>
</evidence>
<evidence type="ECO:0000313" key="3">
    <source>
        <dbReference type="EMBL" id="MDC3982940.1"/>
    </source>
</evidence>
<sequence length="326" mass="33554">MFRKSTALSFFTAILLGATHVSGQPSAADKAVADKLFDEGRALLDQNRVPEACLKFAESDRYDPSVGTRLNLGECHERQGMTASAYGHFGDAARLARERGDKSREAVAEERRQALEKKLSRIRITAPSGMAGLEVLLDGKVLGAAVFGTALPVDPGSHVVEARAPGRTGFHAEKVVPAGPATVEIVIPELAAVAPAAGKDVAEAPKPQWSQLRGVGFATGIAGVVGLGVGVGFGAAALQKNVASKEKCEAGDPTRCTTEGYSLRNAAGFSADVASVLMGIGGGVLAAGVVMFVVGGNEEPAAQAERAWITPVVGRGSFGVSAGMEF</sequence>
<dbReference type="EMBL" id="JAGTJJ010000010">
    <property type="protein sequence ID" value="MDC3982940.1"/>
    <property type="molecule type" value="Genomic_DNA"/>
</dbReference>
<keyword evidence="2" id="KW-0732">Signal</keyword>
<feature type="transmembrane region" description="Helical" evidence="1">
    <location>
        <begin position="273"/>
        <end position="294"/>
    </location>
</feature>
<protein>
    <recommendedName>
        <fullName evidence="5">PEGA domain-containing protein</fullName>
    </recommendedName>
</protein>
<reference evidence="3 4" key="1">
    <citation type="submission" date="2021-04" db="EMBL/GenBank/DDBJ databases">
        <title>Genome analysis of Polyangium sp.</title>
        <authorList>
            <person name="Li Y."/>
            <person name="Wang J."/>
        </authorList>
    </citation>
    <scope>NUCLEOTIDE SEQUENCE [LARGE SCALE GENOMIC DNA]</scope>
    <source>
        <strain evidence="3 4">SDU14</strain>
    </source>
</reference>
<comment type="caution">
    <text evidence="3">The sequence shown here is derived from an EMBL/GenBank/DDBJ whole genome shotgun (WGS) entry which is preliminary data.</text>
</comment>
<feature type="signal peptide" evidence="2">
    <location>
        <begin position="1"/>
        <end position="27"/>
    </location>
</feature>
<gene>
    <name evidence="3" type="ORF">KEG57_20675</name>
</gene>
<evidence type="ECO:0000256" key="1">
    <source>
        <dbReference type="SAM" id="Phobius"/>
    </source>
</evidence>
<keyword evidence="1" id="KW-1133">Transmembrane helix</keyword>
<dbReference type="Proteomes" id="UP001151081">
    <property type="component" value="Unassembled WGS sequence"/>
</dbReference>
<keyword evidence="1" id="KW-0472">Membrane</keyword>
<evidence type="ECO:0000313" key="4">
    <source>
        <dbReference type="Proteomes" id="UP001151081"/>
    </source>
</evidence>
<keyword evidence="4" id="KW-1185">Reference proteome</keyword>